<evidence type="ECO:0000313" key="3">
    <source>
        <dbReference type="WBParaSite" id="Hba_14177"/>
    </source>
</evidence>
<dbReference type="WBParaSite" id="Hba_14177">
    <property type="protein sequence ID" value="Hba_14177"/>
    <property type="gene ID" value="Hba_14177"/>
</dbReference>
<dbReference type="Proteomes" id="UP000095283">
    <property type="component" value="Unplaced"/>
</dbReference>
<keyword evidence="1" id="KW-1133">Transmembrane helix</keyword>
<accession>A0A1I7X946</accession>
<protein>
    <submittedName>
        <fullName evidence="3">Secreted protein</fullName>
    </submittedName>
</protein>
<proteinExistence type="predicted"/>
<evidence type="ECO:0000313" key="2">
    <source>
        <dbReference type="Proteomes" id="UP000095283"/>
    </source>
</evidence>
<keyword evidence="1" id="KW-0812">Transmembrane</keyword>
<keyword evidence="1" id="KW-0472">Membrane</keyword>
<sequence length="92" mass="10865">MFLLKCLNLYLSILSITVSTVYWLYWLSNYSNYGTLLPSMLEGTRRVLDVRRSQNLRSQLYKPNQGKINKMIRYGCIVSITELLYIKELTTF</sequence>
<organism evidence="2 3">
    <name type="scientific">Heterorhabditis bacteriophora</name>
    <name type="common">Entomopathogenic nematode worm</name>
    <dbReference type="NCBI Taxonomy" id="37862"/>
    <lineage>
        <taxon>Eukaryota</taxon>
        <taxon>Metazoa</taxon>
        <taxon>Ecdysozoa</taxon>
        <taxon>Nematoda</taxon>
        <taxon>Chromadorea</taxon>
        <taxon>Rhabditida</taxon>
        <taxon>Rhabditina</taxon>
        <taxon>Rhabditomorpha</taxon>
        <taxon>Strongyloidea</taxon>
        <taxon>Heterorhabditidae</taxon>
        <taxon>Heterorhabditis</taxon>
    </lineage>
</organism>
<reference evidence="3" key="1">
    <citation type="submission" date="2016-11" db="UniProtKB">
        <authorList>
            <consortium name="WormBaseParasite"/>
        </authorList>
    </citation>
    <scope>IDENTIFICATION</scope>
</reference>
<dbReference type="AlphaFoldDB" id="A0A1I7X946"/>
<name>A0A1I7X946_HETBA</name>
<feature type="transmembrane region" description="Helical" evidence="1">
    <location>
        <begin position="7"/>
        <end position="26"/>
    </location>
</feature>
<evidence type="ECO:0000256" key="1">
    <source>
        <dbReference type="SAM" id="Phobius"/>
    </source>
</evidence>
<keyword evidence="2" id="KW-1185">Reference proteome</keyword>